<dbReference type="Pfam" id="PF13439">
    <property type="entry name" value="Glyco_transf_4"/>
    <property type="match status" value="1"/>
</dbReference>
<evidence type="ECO:0000259" key="4">
    <source>
        <dbReference type="Pfam" id="PF00534"/>
    </source>
</evidence>
<evidence type="ECO:0000256" key="1">
    <source>
        <dbReference type="ARBA" id="ARBA00021292"/>
    </source>
</evidence>
<dbReference type="Proteomes" id="UP000288711">
    <property type="component" value="Unassembled WGS sequence"/>
</dbReference>
<dbReference type="SUPFAM" id="SSF53756">
    <property type="entry name" value="UDP-Glycosyltransferase/glycogen phosphorylase"/>
    <property type="match status" value="1"/>
</dbReference>
<dbReference type="GO" id="GO:1901137">
    <property type="term" value="P:carbohydrate derivative biosynthetic process"/>
    <property type="evidence" value="ECO:0007669"/>
    <property type="project" value="UniProtKB-ARBA"/>
</dbReference>
<dbReference type="GO" id="GO:0016758">
    <property type="term" value="F:hexosyltransferase activity"/>
    <property type="evidence" value="ECO:0007669"/>
    <property type="project" value="TreeGrafter"/>
</dbReference>
<dbReference type="Gene3D" id="3.40.50.2000">
    <property type="entry name" value="Glycogen Phosphorylase B"/>
    <property type="match status" value="2"/>
</dbReference>
<protein>
    <recommendedName>
        <fullName evidence="1">D-inositol 3-phosphate glycosyltransferase</fullName>
    </recommendedName>
</protein>
<dbReference type="OrthoDB" id="9802525at2"/>
<sequence>MLTGHPPHGHRRRAAPRHIGHVRVAIATESFLPSLNGVTTSVCRVAENLREQGHKAMIIAPGPAPSTYAGHVVRTLPAVPVRGFRAGLPTGAVRRALRDFRPDVVHLASPFLVGARGLHNAAAFDLPTVAIYQTDMPNYVKQHGPGAIGRGASSLTWEWVRRIHERADLTLAPSRPTLEELRAHRIPRTGLWGRGVDTRLFTPAWKEDPETLALKQALAPGGEVLLGYVGRLAPEKELHRLAELAQIPGTRLVLVGEGPSRNELGARLAEAVSTSPGRPNLPPAFLGPRTGEDLARAYATFDVFVHTGTKETFGQTLQEAAAAGLPVVAPAVGGPLDLVDHGRSGYLFAPDVRGDLARWVAELVDSPALRESMGDHGPAMVADRSWSSLTEQLVGHYEAAASAHAA</sequence>
<name>A0A444B8C4_9MICO</name>
<dbReference type="EMBL" id="PIPF01000003">
    <property type="protein sequence ID" value="RWU84675.1"/>
    <property type="molecule type" value="Genomic_DNA"/>
</dbReference>
<feature type="domain" description="Glycosyl transferase family 1" evidence="4">
    <location>
        <begin position="216"/>
        <end position="377"/>
    </location>
</feature>
<dbReference type="AlphaFoldDB" id="A0A444B8C4"/>
<evidence type="ECO:0000256" key="2">
    <source>
        <dbReference type="ARBA" id="ARBA00022676"/>
    </source>
</evidence>
<accession>A0A444B8C4</accession>
<proteinExistence type="predicted"/>
<dbReference type="InterPro" id="IPR001296">
    <property type="entry name" value="Glyco_trans_1"/>
</dbReference>
<dbReference type="CDD" id="cd03814">
    <property type="entry name" value="GT4-like"/>
    <property type="match status" value="1"/>
</dbReference>
<evidence type="ECO:0000313" key="6">
    <source>
        <dbReference type="EMBL" id="RWU84675.1"/>
    </source>
</evidence>
<keyword evidence="2" id="KW-0328">Glycosyltransferase</keyword>
<evidence type="ECO:0000259" key="5">
    <source>
        <dbReference type="Pfam" id="PF13439"/>
    </source>
</evidence>
<reference evidence="6 7" key="1">
    <citation type="journal article" date="2009" name="Int. J. Syst. Evol. Microbiol.">
        <title>Janibacter hoylei sp. nov., Bacillus isronensis sp. nov. and Bacillus aryabhattai sp. nov., isolated from cryotubes used for collecting air from the upper atmosphere.</title>
        <authorList>
            <person name="Shivaji S."/>
            <person name="Chaturvedi P."/>
            <person name="Begum Z."/>
            <person name="Pindi P.K."/>
            <person name="Manorama R."/>
            <person name="Padmanaban D.A."/>
            <person name="Shouche Y.S."/>
            <person name="Pawar S."/>
            <person name="Vaishampayan P."/>
            <person name="Dutt C.B."/>
            <person name="Datta G.N."/>
            <person name="Manchanda R.K."/>
            <person name="Rao U.R."/>
            <person name="Bhargava P.M."/>
            <person name="Narlikar J.V."/>
        </authorList>
    </citation>
    <scope>NUCLEOTIDE SEQUENCE [LARGE SCALE GENOMIC DNA]</scope>
    <source>
        <strain evidence="6 7">PVAS-1</strain>
    </source>
</reference>
<gene>
    <name evidence="6" type="ORF">CWN80_03610</name>
</gene>
<feature type="domain" description="Glycosyltransferase subfamily 4-like N-terminal" evidence="5">
    <location>
        <begin position="36"/>
        <end position="199"/>
    </location>
</feature>
<organism evidence="6 7">
    <name type="scientific">Janibacter hoylei PVAS-1</name>
    <dbReference type="NCBI Taxonomy" id="1210046"/>
    <lineage>
        <taxon>Bacteria</taxon>
        <taxon>Bacillati</taxon>
        <taxon>Actinomycetota</taxon>
        <taxon>Actinomycetes</taxon>
        <taxon>Micrococcales</taxon>
        <taxon>Intrasporangiaceae</taxon>
        <taxon>Janibacter</taxon>
    </lineage>
</organism>
<evidence type="ECO:0000256" key="3">
    <source>
        <dbReference type="ARBA" id="ARBA00022679"/>
    </source>
</evidence>
<evidence type="ECO:0000313" key="7">
    <source>
        <dbReference type="Proteomes" id="UP000288711"/>
    </source>
</evidence>
<keyword evidence="3 6" id="KW-0808">Transferase</keyword>
<dbReference type="PANTHER" id="PTHR45947">
    <property type="entry name" value="SULFOQUINOVOSYL TRANSFERASE SQD2"/>
    <property type="match status" value="1"/>
</dbReference>
<dbReference type="PANTHER" id="PTHR45947:SF3">
    <property type="entry name" value="SULFOQUINOVOSYL TRANSFERASE SQD2"/>
    <property type="match status" value="1"/>
</dbReference>
<dbReference type="Pfam" id="PF00534">
    <property type="entry name" value="Glycos_transf_1"/>
    <property type="match status" value="1"/>
</dbReference>
<dbReference type="InterPro" id="IPR028098">
    <property type="entry name" value="Glyco_trans_4-like_N"/>
</dbReference>
<comment type="caution">
    <text evidence="6">The sequence shown here is derived from an EMBL/GenBank/DDBJ whole genome shotgun (WGS) entry which is preliminary data.</text>
</comment>
<dbReference type="InterPro" id="IPR050194">
    <property type="entry name" value="Glycosyltransferase_grp1"/>
</dbReference>
<keyword evidence="7" id="KW-1185">Reference proteome</keyword>